<gene>
    <name evidence="1" type="ORF">E5F22_23970</name>
</gene>
<dbReference type="GeneID" id="39752393"/>
<evidence type="ECO:0000313" key="2">
    <source>
        <dbReference type="Proteomes" id="UP000295223"/>
    </source>
</evidence>
<keyword evidence="1" id="KW-0614">Plasmid</keyword>
<accession>A0A4P7M7J1</accession>
<evidence type="ECO:0000313" key="1">
    <source>
        <dbReference type="EMBL" id="QBY65722.1"/>
    </source>
</evidence>
<dbReference type="RefSeq" id="WP_058686752.1">
    <property type="nucleotide sequence ID" value="NZ_CP038592.1"/>
</dbReference>
<geneLocation type="plasmid" evidence="2">
    <name>psa20130280.1</name>
</geneLocation>
<name>A0A4P7M7J1_SALSE</name>
<sequence length="61" mass="7235">MIIKAEKMEKVMYGDRLKEFIPEKKKPKLLADIYHAENLFRRNSIDKIDTSNKIELVANKK</sequence>
<reference evidence="1 2" key="1">
    <citation type="submission" date="2019-04" db="EMBL/GenBank/DDBJ databases">
        <title>Development of a multi-locus typing scheme for an Enterobacteriaceae linear plasmid that mediates inter-species transfer of flagella.</title>
        <authorList>
            <person name="Robertson J."/>
            <person name="Lin J."/>
            <person name="Wren-Hedegus A."/>
            <person name="Arya G."/>
            <person name="Carrillo C."/>
            <person name="Nash J.H.E."/>
        </authorList>
    </citation>
    <scope>NUCLEOTIDE SEQUENCE [LARGE SCALE GENOMIC DNA]</scope>
    <source>
        <strain evidence="1 2">SA20130280</strain>
        <plasmid evidence="2">psa20130280.1</plasmid>
    </source>
</reference>
<organism evidence="1 2">
    <name type="scientific">Salmonella senftenberg</name>
    <dbReference type="NCBI Taxonomy" id="28150"/>
    <lineage>
        <taxon>Bacteria</taxon>
        <taxon>Pseudomonadati</taxon>
        <taxon>Pseudomonadota</taxon>
        <taxon>Gammaproteobacteria</taxon>
        <taxon>Enterobacterales</taxon>
        <taxon>Enterobacteriaceae</taxon>
        <taxon>Salmonella</taxon>
    </lineage>
</organism>
<proteinExistence type="predicted"/>
<protein>
    <submittedName>
        <fullName evidence="1">Uncharacterized protein</fullName>
    </submittedName>
</protein>
<dbReference type="Proteomes" id="UP000295223">
    <property type="component" value="Plasmid pSA20130280.1"/>
</dbReference>
<dbReference type="EMBL" id="CP038594">
    <property type="protein sequence ID" value="QBY65722.1"/>
    <property type="molecule type" value="Genomic_DNA"/>
</dbReference>
<dbReference type="AlphaFoldDB" id="A0A4P7M7J1"/>